<dbReference type="InterPro" id="IPR027417">
    <property type="entry name" value="P-loop_NTPase"/>
</dbReference>
<dbReference type="EMBL" id="JAQOSK010000001">
    <property type="protein sequence ID" value="MDC2952978.1"/>
    <property type="molecule type" value="Genomic_DNA"/>
</dbReference>
<dbReference type="SUPFAM" id="SSF52540">
    <property type="entry name" value="P-loop containing nucleoside triphosphate hydrolases"/>
    <property type="match status" value="1"/>
</dbReference>
<dbReference type="Gene3D" id="1.10.8.430">
    <property type="entry name" value="Helical domain of apoptotic protease-activating factors"/>
    <property type="match status" value="1"/>
</dbReference>
<dbReference type="RefSeq" id="WP_272173691.1">
    <property type="nucleotide sequence ID" value="NZ_JAQOSK010000001.1"/>
</dbReference>
<keyword evidence="11" id="KW-1185">Reference proteome</keyword>
<feature type="compositionally biased region" description="Gly residues" evidence="8">
    <location>
        <begin position="279"/>
        <end position="294"/>
    </location>
</feature>
<feature type="DNA-binding region" description="OmpR/PhoB-type" evidence="7">
    <location>
        <begin position="1"/>
        <end position="105"/>
    </location>
</feature>
<evidence type="ECO:0000256" key="4">
    <source>
        <dbReference type="ARBA" id="ARBA00023015"/>
    </source>
</evidence>
<dbReference type="SUPFAM" id="SSF48452">
    <property type="entry name" value="TPR-like"/>
    <property type="match status" value="3"/>
</dbReference>
<dbReference type="SMART" id="SM00028">
    <property type="entry name" value="TPR"/>
    <property type="match status" value="6"/>
</dbReference>
<dbReference type="InterPro" id="IPR002182">
    <property type="entry name" value="NB-ARC"/>
</dbReference>
<comment type="similarity">
    <text evidence="1">Belongs to the AfsR/DnrI/RedD regulatory family.</text>
</comment>
<dbReference type="PANTHER" id="PTHR35807">
    <property type="entry name" value="TRANSCRIPTIONAL REGULATOR REDD-RELATED"/>
    <property type="match status" value="1"/>
</dbReference>
<dbReference type="Proteomes" id="UP001221328">
    <property type="component" value="Unassembled WGS sequence"/>
</dbReference>
<keyword evidence="2" id="KW-0677">Repeat</keyword>
<feature type="domain" description="OmpR/PhoB-type" evidence="9">
    <location>
        <begin position="1"/>
        <end position="105"/>
    </location>
</feature>
<dbReference type="InterPro" id="IPR019734">
    <property type="entry name" value="TPR_rpt"/>
</dbReference>
<name>A0ABT5FKD8_9ACTN</name>
<keyword evidence="5 7" id="KW-0238">DNA-binding</keyword>
<evidence type="ECO:0000313" key="11">
    <source>
        <dbReference type="Proteomes" id="UP001221328"/>
    </source>
</evidence>
<dbReference type="Pfam" id="PF13181">
    <property type="entry name" value="TPR_8"/>
    <property type="match status" value="1"/>
</dbReference>
<dbReference type="Gene3D" id="1.25.40.10">
    <property type="entry name" value="Tetratricopeptide repeat domain"/>
    <property type="match status" value="2"/>
</dbReference>
<gene>
    <name evidence="10" type="ORF">PO587_00745</name>
</gene>
<dbReference type="Pfam" id="PF13424">
    <property type="entry name" value="TPR_12"/>
    <property type="match status" value="1"/>
</dbReference>
<evidence type="ECO:0000256" key="3">
    <source>
        <dbReference type="ARBA" id="ARBA00023012"/>
    </source>
</evidence>
<dbReference type="SUPFAM" id="SSF46894">
    <property type="entry name" value="C-terminal effector domain of the bipartite response regulators"/>
    <property type="match status" value="1"/>
</dbReference>
<dbReference type="InterPro" id="IPR011990">
    <property type="entry name" value="TPR-like_helical_dom_sf"/>
</dbReference>
<dbReference type="Pfam" id="PF03704">
    <property type="entry name" value="BTAD"/>
    <property type="match status" value="1"/>
</dbReference>
<evidence type="ECO:0000256" key="1">
    <source>
        <dbReference type="ARBA" id="ARBA00005820"/>
    </source>
</evidence>
<dbReference type="PROSITE" id="PS51755">
    <property type="entry name" value="OMPR_PHOB"/>
    <property type="match status" value="1"/>
</dbReference>
<keyword evidence="4" id="KW-0805">Transcription regulation</keyword>
<dbReference type="InterPro" id="IPR016032">
    <property type="entry name" value="Sig_transdc_resp-reg_C-effctor"/>
</dbReference>
<feature type="region of interest" description="Disordered" evidence="8">
    <location>
        <begin position="275"/>
        <end position="301"/>
    </location>
</feature>
<dbReference type="Gene3D" id="1.10.10.10">
    <property type="entry name" value="Winged helix-like DNA-binding domain superfamily/Winged helix DNA-binding domain"/>
    <property type="match status" value="1"/>
</dbReference>
<dbReference type="SMART" id="SM00862">
    <property type="entry name" value="Trans_reg_C"/>
    <property type="match status" value="1"/>
</dbReference>
<dbReference type="SMART" id="SM01043">
    <property type="entry name" value="BTAD"/>
    <property type="match status" value="1"/>
</dbReference>
<keyword evidence="3" id="KW-0902">Two-component regulatory system</keyword>
<evidence type="ECO:0000256" key="7">
    <source>
        <dbReference type="PROSITE-ProRule" id="PRU01091"/>
    </source>
</evidence>
<dbReference type="Pfam" id="PF00931">
    <property type="entry name" value="NB-ARC"/>
    <property type="match status" value="1"/>
</dbReference>
<evidence type="ECO:0000256" key="8">
    <source>
        <dbReference type="SAM" id="MobiDB-lite"/>
    </source>
</evidence>
<proteinExistence type="inferred from homology"/>
<evidence type="ECO:0000259" key="9">
    <source>
        <dbReference type="PROSITE" id="PS51755"/>
    </source>
</evidence>
<dbReference type="InterPro" id="IPR036388">
    <property type="entry name" value="WH-like_DNA-bd_sf"/>
</dbReference>
<feature type="compositionally biased region" description="Basic and acidic residues" evidence="8">
    <location>
        <begin position="959"/>
        <end position="968"/>
    </location>
</feature>
<evidence type="ECO:0000256" key="5">
    <source>
        <dbReference type="ARBA" id="ARBA00023125"/>
    </source>
</evidence>
<comment type="caution">
    <text evidence="10">The sequence shown here is derived from an EMBL/GenBank/DDBJ whole genome shotgun (WGS) entry which is preliminary data.</text>
</comment>
<evidence type="ECO:0000256" key="6">
    <source>
        <dbReference type="ARBA" id="ARBA00023163"/>
    </source>
</evidence>
<dbReference type="PRINTS" id="PR00364">
    <property type="entry name" value="DISEASERSIST"/>
</dbReference>
<dbReference type="InterPro" id="IPR042197">
    <property type="entry name" value="Apaf_helical"/>
</dbReference>
<evidence type="ECO:0000256" key="2">
    <source>
        <dbReference type="ARBA" id="ARBA00022737"/>
    </source>
</evidence>
<dbReference type="Gene3D" id="3.40.50.300">
    <property type="entry name" value="P-loop containing nucleotide triphosphate hydrolases"/>
    <property type="match status" value="1"/>
</dbReference>
<dbReference type="InterPro" id="IPR001867">
    <property type="entry name" value="OmpR/PhoB-type_DNA-bd"/>
</dbReference>
<dbReference type="Pfam" id="PF00486">
    <property type="entry name" value="Trans_reg_C"/>
    <property type="match status" value="1"/>
</dbReference>
<reference evidence="10 11" key="1">
    <citation type="journal article" date="2015" name="Int. J. Syst. Evol. Microbiol.">
        <title>Streptomyces gilvifuscus sp. nov., an actinomycete that produces antibacterial compounds isolated from soil.</title>
        <authorList>
            <person name="Nguyen T.M."/>
            <person name="Kim J."/>
        </authorList>
    </citation>
    <scope>NUCLEOTIDE SEQUENCE [LARGE SCALE GENOMIC DNA]</scope>
    <source>
        <strain evidence="10 11">T113</strain>
    </source>
</reference>
<protein>
    <submittedName>
        <fullName evidence="10">BTAD domain-containing putative transcriptional regulator</fullName>
    </submittedName>
</protein>
<dbReference type="InterPro" id="IPR051677">
    <property type="entry name" value="AfsR-DnrI-RedD_regulator"/>
</dbReference>
<sequence length="980" mass="105456">MDTSAMVSFRFSLLGPLRAWRQGVELTLGPPQQRAVLALLLLRRGRAVGVGELVDGIWGADPPTAAVSVLRTYVSRLRRLLEPERPADGSPRLVVSLGDGYALRTDAVVSDLDRFEDLVARAGAQHTEGDDPAAVELLREALDLWQGTPLAGVPGPRAEAERRHLEERRLAALESRLRIELDLGQHARVLPELTALYEAHPLREALCELLVLALYRGGRRAEALAVYDRTRRTLVDELGIEPGPSLLAVRAGLLANSGSGPPEATDVDDRFDVVDEGDGGGLADGTGEGQGGPGLPVSAVRPSQLPTDLATFTGRRAQLDGAAALLPDRGHPQTSVIGLISGMAGAGKTTLAVHWAHRIAHRFPDGSLYVNLRGYDPSGSRMSPGDAIETFLVALGVAQQAVPEELEARAALYRGVLADRRVLIVLDNAGDSEQVTPLLPAAPGCLVIVTSRSRLSGLVARHGAHPLALNPLSAEESLELLARRLGDARVDAEPEAARAIVALCAGLPLALSIVAARAALNPGFRLAGIAEELRQDHGSLDAFAGGDAGTDARAVFSWSYHALSPEAAGLFRRLALHPGPDITVAAAAALAGVDRRRVRTPLTELTGASLLIERAPGRYVFHDLLRAYAAELSEAEDGEEVCGAALLRMHDHFLFTAHDASTVLDPFRESIPLPANTTDATPLRFNDRAEATAWLRTERYVLREIVAHAATHGFDTHAWRTAAALDVYFNRLGYWHDLLEINGAALRSARTLGSVTGEAYSLCGLGVAHSQLNHAAQAQRYLEDALELFRSADHASGQARVHRGLAYLCNRTDRRPAALDHYARAIELYRSEDDRSGEAGVLNQVAWTYILLGEHEKALERCEEAVLFYQELGDPYGEASTQDTLGYALHHLAHHAEAIGHFERSARLFHGIGDRYLESDVLRHLGDAHLATGDRDAARAARRAALALLEELGHAEADEVRRELRELGEPAEPAPGEPAV</sequence>
<evidence type="ECO:0000313" key="10">
    <source>
        <dbReference type="EMBL" id="MDC2952978.1"/>
    </source>
</evidence>
<dbReference type="PANTHER" id="PTHR35807:SF1">
    <property type="entry name" value="TRANSCRIPTIONAL REGULATOR REDD"/>
    <property type="match status" value="1"/>
</dbReference>
<dbReference type="CDD" id="cd15831">
    <property type="entry name" value="BTAD"/>
    <property type="match status" value="1"/>
</dbReference>
<accession>A0ABT5FKD8</accession>
<keyword evidence="6" id="KW-0804">Transcription</keyword>
<organism evidence="10 11">
    <name type="scientific">Streptomyces gilvifuscus</name>
    <dbReference type="NCBI Taxonomy" id="1550617"/>
    <lineage>
        <taxon>Bacteria</taxon>
        <taxon>Bacillati</taxon>
        <taxon>Actinomycetota</taxon>
        <taxon>Actinomycetes</taxon>
        <taxon>Kitasatosporales</taxon>
        <taxon>Streptomycetaceae</taxon>
        <taxon>Streptomyces</taxon>
    </lineage>
</organism>
<feature type="region of interest" description="Disordered" evidence="8">
    <location>
        <begin position="959"/>
        <end position="980"/>
    </location>
</feature>
<dbReference type="InterPro" id="IPR005158">
    <property type="entry name" value="BTAD"/>
</dbReference>